<evidence type="ECO:0000313" key="5">
    <source>
        <dbReference type="EMBL" id="KAF2487543.1"/>
    </source>
</evidence>
<dbReference type="InterPro" id="IPR050168">
    <property type="entry name" value="AAA_ATPase_domain"/>
</dbReference>
<dbReference type="OrthoDB" id="27435at2759"/>
<dbReference type="Pfam" id="PF00004">
    <property type="entry name" value="AAA"/>
    <property type="match status" value="2"/>
</dbReference>
<evidence type="ECO:0000313" key="6">
    <source>
        <dbReference type="Proteomes" id="UP000799767"/>
    </source>
</evidence>
<protein>
    <submittedName>
        <fullName evidence="5">P-loop containing nucleoside triphosphate hydrolase protein</fullName>
    </submittedName>
</protein>
<dbReference type="InterPro" id="IPR027417">
    <property type="entry name" value="P-loop_NTPase"/>
</dbReference>
<evidence type="ECO:0000259" key="4">
    <source>
        <dbReference type="SMART" id="SM00382"/>
    </source>
</evidence>
<evidence type="ECO:0000256" key="1">
    <source>
        <dbReference type="ARBA" id="ARBA00022741"/>
    </source>
</evidence>
<dbReference type="SMART" id="SM00382">
    <property type="entry name" value="AAA"/>
    <property type="match status" value="2"/>
</dbReference>
<gene>
    <name evidence="5" type="ORF">BDY17DRAFT_320079</name>
</gene>
<dbReference type="PANTHER" id="PTHR23077:SF27">
    <property type="entry name" value="ATPASE FAMILY GENE 2 PROTEIN HOMOLOG A"/>
    <property type="match status" value="1"/>
</dbReference>
<dbReference type="PROSITE" id="PS00674">
    <property type="entry name" value="AAA"/>
    <property type="match status" value="1"/>
</dbReference>
<dbReference type="InterPro" id="IPR003960">
    <property type="entry name" value="ATPase_AAA_CS"/>
</dbReference>
<dbReference type="EMBL" id="MU001631">
    <property type="protein sequence ID" value="KAF2487543.1"/>
    <property type="molecule type" value="Genomic_DNA"/>
</dbReference>
<organism evidence="5 6">
    <name type="scientific">Neohortaea acidophila</name>
    <dbReference type="NCBI Taxonomy" id="245834"/>
    <lineage>
        <taxon>Eukaryota</taxon>
        <taxon>Fungi</taxon>
        <taxon>Dikarya</taxon>
        <taxon>Ascomycota</taxon>
        <taxon>Pezizomycotina</taxon>
        <taxon>Dothideomycetes</taxon>
        <taxon>Dothideomycetidae</taxon>
        <taxon>Mycosphaerellales</taxon>
        <taxon>Teratosphaeriaceae</taxon>
        <taxon>Neohortaea</taxon>
    </lineage>
</organism>
<sequence length="775" mass="84973">MALEGRMHFAVRPLPAHSGLDGAFRIHIPPEQLDVLGLRVGDVCEVSGGEHGTDLLGHGIAWRATEKLGANPKQKPAKMTDTLRHAFNIKEGSHVNLSPSRAKIARADKVVLTDVTPTEFLNGDAAETEDEKWWWRCGHTLSNCEAFASGTNFDVTARKGIRKRFHVEHVDAATTAPGIPALFYFNDHTKLVINGLDVTPNTTAANGDHHGYAGIDAKHIGGLLDQIKTLNASMKRVIEDTRAPQGLTRHAGVLIHGYEGTGKSMLLSRMKRAPFRKVLYLDELELDSPSASKNQAHIESTFTTALDNQPSLILIDDLHELAPANGSAYGKALTKQFNRLNGAQVLVVATCRNPDDVFQRLIGVGLLSRNVELPVPDHVARIDILDALLDGSDTEADVARDLGRRTHGFTGRDLALLITLAREQAVEQSEAREEFESRDLPNHESMSSLLISFDGAANNQAVAKVDATQAQPKEKPLITITTEDFDYALTQVRPTALREFLFEKPQIQWSDIGGSQAIKERFDHIIGWPLDYAEDMTTLRLESTKGILLYGPPGCSKTMTAQAVAKTYDLNFIAVQGAELISMYVGESERAIRNLFSKARAAAPCVVFFDEIDSIASVREGGASKGLNVLTTLLNEMDGFRPLNNVIILAATNKPEVLDSAIMRPGRFDAQIYLGPPDTLARQEIFSIQMKGVPKGGYIDFIRFVRATDGFTGAEIKELCNLAKERAFVRAHGAEAPAELQLLEEDFEYALPRTKKRVSVDMIEAYLAFAGKQSS</sequence>
<dbReference type="Gene3D" id="1.10.8.60">
    <property type="match status" value="2"/>
</dbReference>
<name>A0A6A6Q7C5_9PEZI</name>
<dbReference type="Proteomes" id="UP000799767">
    <property type="component" value="Unassembled WGS sequence"/>
</dbReference>
<dbReference type="SUPFAM" id="SSF52540">
    <property type="entry name" value="P-loop containing nucleoside triphosphate hydrolases"/>
    <property type="match status" value="2"/>
</dbReference>
<evidence type="ECO:0000256" key="3">
    <source>
        <dbReference type="ARBA" id="ARBA00023054"/>
    </source>
</evidence>
<keyword evidence="6" id="KW-1185">Reference proteome</keyword>
<dbReference type="GO" id="GO:0005524">
    <property type="term" value="F:ATP binding"/>
    <property type="evidence" value="ECO:0007669"/>
    <property type="project" value="UniProtKB-KW"/>
</dbReference>
<dbReference type="Gene3D" id="3.40.50.300">
    <property type="entry name" value="P-loop containing nucleotide triphosphate hydrolases"/>
    <property type="match status" value="2"/>
</dbReference>
<dbReference type="InterPro" id="IPR003959">
    <property type="entry name" value="ATPase_AAA_core"/>
</dbReference>
<evidence type="ECO:0000256" key="2">
    <source>
        <dbReference type="ARBA" id="ARBA00022840"/>
    </source>
</evidence>
<proteinExistence type="predicted"/>
<dbReference type="FunFam" id="3.40.50.300:FF:001025">
    <property type="entry name" value="ATPase family, AAA domain-containing 2B"/>
    <property type="match status" value="1"/>
</dbReference>
<feature type="domain" description="AAA+ ATPase" evidence="4">
    <location>
        <begin position="249"/>
        <end position="377"/>
    </location>
</feature>
<feature type="domain" description="AAA+ ATPase" evidence="4">
    <location>
        <begin position="543"/>
        <end position="678"/>
    </location>
</feature>
<dbReference type="InterPro" id="IPR003593">
    <property type="entry name" value="AAA+_ATPase"/>
</dbReference>
<reference evidence="5" key="1">
    <citation type="journal article" date="2020" name="Stud. Mycol.">
        <title>101 Dothideomycetes genomes: a test case for predicting lifestyles and emergence of pathogens.</title>
        <authorList>
            <person name="Haridas S."/>
            <person name="Albert R."/>
            <person name="Binder M."/>
            <person name="Bloem J."/>
            <person name="Labutti K."/>
            <person name="Salamov A."/>
            <person name="Andreopoulos B."/>
            <person name="Baker S."/>
            <person name="Barry K."/>
            <person name="Bills G."/>
            <person name="Bluhm B."/>
            <person name="Cannon C."/>
            <person name="Castanera R."/>
            <person name="Culley D."/>
            <person name="Daum C."/>
            <person name="Ezra D."/>
            <person name="Gonzalez J."/>
            <person name="Henrissat B."/>
            <person name="Kuo A."/>
            <person name="Liang C."/>
            <person name="Lipzen A."/>
            <person name="Lutzoni F."/>
            <person name="Magnuson J."/>
            <person name="Mondo S."/>
            <person name="Nolan M."/>
            <person name="Ohm R."/>
            <person name="Pangilinan J."/>
            <person name="Park H.-J."/>
            <person name="Ramirez L."/>
            <person name="Alfaro M."/>
            <person name="Sun H."/>
            <person name="Tritt A."/>
            <person name="Yoshinaga Y."/>
            <person name="Zwiers L.-H."/>
            <person name="Turgeon B."/>
            <person name="Goodwin S."/>
            <person name="Spatafora J."/>
            <person name="Crous P."/>
            <person name="Grigoriev I."/>
        </authorList>
    </citation>
    <scope>NUCLEOTIDE SEQUENCE</scope>
    <source>
        <strain evidence="5">CBS 113389</strain>
    </source>
</reference>
<dbReference type="PANTHER" id="PTHR23077">
    <property type="entry name" value="AAA-FAMILY ATPASE"/>
    <property type="match status" value="1"/>
</dbReference>
<keyword evidence="2" id="KW-0067">ATP-binding</keyword>
<keyword evidence="5" id="KW-0378">Hydrolase</keyword>
<dbReference type="GO" id="GO:0005737">
    <property type="term" value="C:cytoplasm"/>
    <property type="evidence" value="ECO:0007669"/>
    <property type="project" value="TreeGrafter"/>
</dbReference>
<dbReference type="AlphaFoldDB" id="A0A6A6Q7C5"/>
<dbReference type="GO" id="GO:0016887">
    <property type="term" value="F:ATP hydrolysis activity"/>
    <property type="evidence" value="ECO:0007669"/>
    <property type="project" value="InterPro"/>
</dbReference>
<dbReference type="RefSeq" id="XP_033594112.1">
    <property type="nucleotide sequence ID" value="XM_033736381.1"/>
</dbReference>
<accession>A0A6A6Q7C5</accession>
<keyword evidence="3" id="KW-0175">Coiled coil</keyword>
<dbReference type="GeneID" id="54477383"/>
<keyword evidence="1" id="KW-0547">Nucleotide-binding</keyword>